<dbReference type="SUPFAM" id="SSF53756">
    <property type="entry name" value="UDP-Glycosyltransferase/glycogen phosphorylase"/>
    <property type="match status" value="1"/>
</dbReference>
<comment type="caution">
    <text evidence="1">Lacks conserved residue(s) required for the propagation of feature annotation.</text>
</comment>
<gene>
    <name evidence="3" type="ORF">QIS99_27355</name>
</gene>
<protein>
    <recommendedName>
        <fullName evidence="2">Response regulatory domain-containing protein</fullName>
    </recommendedName>
</protein>
<proteinExistence type="predicted"/>
<reference evidence="3 4" key="1">
    <citation type="submission" date="2023-05" db="EMBL/GenBank/DDBJ databases">
        <title>Draft genome sequence of Streptomyces sp. B-S-A8 isolated from a cave soil in Thailand.</title>
        <authorList>
            <person name="Chamroensaksri N."/>
            <person name="Muangham S."/>
        </authorList>
    </citation>
    <scope>NUCLEOTIDE SEQUENCE [LARGE SCALE GENOMIC DNA]</scope>
    <source>
        <strain evidence="3 4">B-S-A8</strain>
    </source>
</reference>
<name>A0ABT6RZX4_9ACTN</name>
<evidence type="ECO:0000313" key="4">
    <source>
        <dbReference type="Proteomes" id="UP001224661"/>
    </source>
</evidence>
<dbReference type="EMBL" id="JASCIR010000034">
    <property type="protein sequence ID" value="MDI3389880.1"/>
    <property type="molecule type" value="Genomic_DNA"/>
</dbReference>
<organism evidence="3 4">
    <name type="scientific">Streptomyces solicavernae</name>
    <dbReference type="NCBI Taxonomy" id="3043614"/>
    <lineage>
        <taxon>Bacteria</taxon>
        <taxon>Bacillati</taxon>
        <taxon>Actinomycetota</taxon>
        <taxon>Actinomycetes</taxon>
        <taxon>Kitasatosporales</taxon>
        <taxon>Streptomycetaceae</taxon>
        <taxon>Streptomyces</taxon>
    </lineage>
</organism>
<keyword evidence="4" id="KW-1185">Reference proteome</keyword>
<dbReference type="Gene3D" id="3.40.50.2300">
    <property type="match status" value="1"/>
</dbReference>
<evidence type="ECO:0000313" key="3">
    <source>
        <dbReference type="EMBL" id="MDI3389880.1"/>
    </source>
</evidence>
<feature type="domain" description="Response regulatory" evidence="2">
    <location>
        <begin position="15"/>
        <end position="124"/>
    </location>
</feature>
<comment type="caution">
    <text evidence="3">The sequence shown here is derived from an EMBL/GenBank/DDBJ whole genome shotgun (WGS) entry which is preliminary data.</text>
</comment>
<dbReference type="Proteomes" id="UP001224661">
    <property type="component" value="Unassembled WGS sequence"/>
</dbReference>
<dbReference type="PROSITE" id="PS50110">
    <property type="entry name" value="RESPONSE_REGULATORY"/>
    <property type="match status" value="1"/>
</dbReference>
<dbReference type="InterPro" id="IPR001789">
    <property type="entry name" value="Sig_transdc_resp-reg_receiver"/>
</dbReference>
<evidence type="ECO:0000256" key="1">
    <source>
        <dbReference type="PROSITE-ProRule" id="PRU00169"/>
    </source>
</evidence>
<evidence type="ECO:0000259" key="2">
    <source>
        <dbReference type="PROSITE" id="PS50110"/>
    </source>
</evidence>
<dbReference type="SUPFAM" id="SSF52172">
    <property type="entry name" value="CheY-like"/>
    <property type="match status" value="1"/>
</dbReference>
<dbReference type="RefSeq" id="WP_282516354.1">
    <property type="nucleotide sequence ID" value="NZ_JASCIR010000034.1"/>
</dbReference>
<sequence length="124" mass="13364">MPDLVTWQPSRASLRVLVVEDEPRAAESLVQGLCRHGHRAESVSTGAEALRAHRSADDNWINAAMVERCGLGLNREPGDVDAALLKTLLHDEGLRASVRDGARALAAEPGPEQIVPRLASLTEK</sequence>
<dbReference type="InterPro" id="IPR011006">
    <property type="entry name" value="CheY-like_superfamily"/>
</dbReference>
<accession>A0ABT6RZX4</accession>